<feature type="repeat" description="RCC1" evidence="4">
    <location>
        <begin position="160"/>
        <end position="212"/>
    </location>
</feature>
<dbReference type="Pfam" id="PF25390">
    <property type="entry name" value="WD40_RLD"/>
    <property type="match status" value="1"/>
</dbReference>
<keyword evidence="6" id="KW-1185">Reference proteome</keyword>
<evidence type="ECO:0000259" key="5">
    <source>
        <dbReference type="PROSITE" id="PS50237"/>
    </source>
</evidence>
<dbReference type="PROSITE" id="PS00626">
    <property type="entry name" value="RCC1_2"/>
    <property type="match status" value="3"/>
</dbReference>
<dbReference type="SUPFAM" id="SSF56204">
    <property type="entry name" value="Hect, E3 ligase catalytic domain"/>
    <property type="match status" value="1"/>
</dbReference>
<dbReference type="InterPro" id="IPR051709">
    <property type="entry name" value="Ub-ligase/GTPase-reg"/>
</dbReference>
<gene>
    <name evidence="7" type="primary">LOC100209320</name>
</gene>
<dbReference type="PROSITE" id="PS50012">
    <property type="entry name" value="RCC1_3"/>
    <property type="match status" value="7"/>
</dbReference>
<proteinExistence type="predicted"/>
<sequence length="1066" mass="121308">MSMYSWGCNAYNQLGFKNLREKDENESIDDTFATPIWVNTLFCIEKIICGWNHTLFLSGGLVYACGLNYDGELGISNENNEVPERITCLATIITGSCGDGFSILLNERGQVYSFGKNHNGQLGQSHEIQVSPVPRVVGELPIIRQVSCGKQHTLALSADGHVFSWGSNEFGQVGINSKFHKYVSPQLVRDLSHCPIIQICAGGHHSLALTISGTIFAWGKNSFGQLGLGDQQDRLFPTKIQSMNGKHVRYISCGEEHSVLLTSAGRVYTFGCGSSGQLGHNEFDDQCIPKMVVDLMGTPVTQIACGRKHTLAHVMKGNKLYSFGLNVKGQLGIGSYQKANSPMLTTWSQDSFEHNVAQINKKENINCYFEEDFKQYMTDFQSYIKDLNKDGKLIKEIFSGGLQSFALVETVQSNKLPVCHSLIKQEALIFLNQKITDDIMRDIKEEAKNSELLKRHLENLVIIFSSQACLNASFLKREIHESTSAKQHGLQLLLIRSALNKLCSVNALNKAIIQAVSTKLIHSLFSSPKDIEAMRVFLIIPELPFFFNPEEIWTVLIPFADAMLSMQKCSQSILVEWWSSLPASFFERLVQSFKKSVVELLDHKLPPTPNQTVFVLHAAIKSCMMVLERLNQINEVENKIPFNVFYIEELTAKIPIKDDFLNWLQYPNVFAFCQYPFILDIKIKVDLLMIETEFQKNAAITQIIFCGESSLPNPILVLDIRRSHIVEDTLSQILSLSTIELKKPLKVRFRGEEAEDAGGVKKEFFLLLMKEILDPKYGMFDFYTESQVVWFKRKSFEGADMYMFVGMICGLAIYNSTMIDFPFPLCLYKKLLKKKINLDDFRGIQHEVAKNLQFLLDYDGDDFKDVFEMNFQIIEESFGELVKVNLVPHGESIPITIENREMYVNAYIDYMINSSVEKQYQAFAEGFFKVCCSNVLNFFHPQELMNMMVGCQDYDCNELERVAEYKGDYYRQHPVIENFWKVFYEFSRDKKKKFLAFLTGSDKVSIFGIRNMKFVIQSVAGGDKGDHLPVAHTCFNLLDLPKYPTYEIMKEKLNQAVENYEGFGLV</sequence>
<dbReference type="SMART" id="SM00119">
    <property type="entry name" value="HECTc"/>
    <property type="match status" value="1"/>
</dbReference>
<dbReference type="Proteomes" id="UP001652625">
    <property type="component" value="Chromosome 04"/>
</dbReference>
<feature type="repeat" description="RCC1" evidence="4">
    <location>
        <begin position="60"/>
        <end position="108"/>
    </location>
</feature>
<dbReference type="RefSeq" id="XP_065652172.1">
    <property type="nucleotide sequence ID" value="XM_065796100.1"/>
</dbReference>
<dbReference type="SUPFAM" id="SSF50985">
    <property type="entry name" value="RCC1/BLIP-II"/>
    <property type="match status" value="1"/>
</dbReference>
<accession>A0ABM4BSP0</accession>
<evidence type="ECO:0000313" key="6">
    <source>
        <dbReference type="Proteomes" id="UP001652625"/>
    </source>
</evidence>
<reference evidence="7" key="1">
    <citation type="submission" date="2025-08" db="UniProtKB">
        <authorList>
            <consortium name="RefSeq"/>
        </authorList>
    </citation>
    <scope>IDENTIFICATION</scope>
</reference>
<dbReference type="Pfam" id="PF00632">
    <property type="entry name" value="HECT"/>
    <property type="match status" value="1"/>
</dbReference>
<feature type="repeat" description="RCC1" evidence="4">
    <location>
        <begin position="109"/>
        <end position="159"/>
    </location>
</feature>
<evidence type="ECO:0000256" key="2">
    <source>
        <dbReference type="ARBA" id="ARBA00022786"/>
    </source>
</evidence>
<feature type="active site" description="Glycyl thioester intermediate" evidence="3">
    <location>
        <position position="1034"/>
    </location>
</feature>
<feature type="repeat" description="RCC1" evidence="4">
    <location>
        <begin position="265"/>
        <end position="316"/>
    </location>
</feature>
<evidence type="ECO:0000256" key="4">
    <source>
        <dbReference type="PROSITE-ProRule" id="PRU00235"/>
    </source>
</evidence>
<dbReference type="Gene3D" id="3.30.2410.10">
    <property type="entry name" value="Hect, E3 ligase catalytic domain"/>
    <property type="match status" value="1"/>
</dbReference>
<keyword evidence="1" id="KW-0677">Repeat</keyword>
<dbReference type="CDD" id="cd00078">
    <property type="entry name" value="HECTc"/>
    <property type="match status" value="1"/>
</dbReference>
<dbReference type="InterPro" id="IPR000569">
    <property type="entry name" value="HECT_dom"/>
</dbReference>
<evidence type="ECO:0000256" key="1">
    <source>
        <dbReference type="ARBA" id="ARBA00022737"/>
    </source>
</evidence>
<feature type="domain" description="HECT" evidence="5">
    <location>
        <begin position="737"/>
        <end position="1066"/>
    </location>
</feature>
<dbReference type="PANTHER" id="PTHR45622">
    <property type="entry name" value="UBIQUITIN-PROTEIN LIGASE E3A-RELATED"/>
    <property type="match status" value="1"/>
</dbReference>
<keyword evidence="2 3" id="KW-0833">Ubl conjugation pathway</keyword>
<dbReference type="Gene3D" id="2.130.10.30">
    <property type="entry name" value="Regulator of chromosome condensation 1/beta-lactamase-inhibitor protein II"/>
    <property type="match status" value="2"/>
</dbReference>
<feature type="repeat" description="RCC1" evidence="4">
    <location>
        <begin position="1"/>
        <end position="60"/>
    </location>
</feature>
<dbReference type="GeneID" id="100209320"/>
<evidence type="ECO:0000313" key="7">
    <source>
        <dbReference type="RefSeq" id="XP_065652172.1"/>
    </source>
</evidence>
<dbReference type="InterPro" id="IPR009091">
    <property type="entry name" value="RCC1/BLIP-II"/>
</dbReference>
<dbReference type="PRINTS" id="PR00633">
    <property type="entry name" value="RCCNDNSATION"/>
</dbReference>
<dbReference type="InterPro" id="IPR058923">
    <property type="entry name" value="RCC1-like_dom"/>
</dbReference>
<organism evidence="6 7">
    <name type="scientific">Hydra vulgaris</name>
    <name type="common">Hydra</name>
    <name type="synonym">Hydra attenuata</name>
    <dbReference type="NCBI Taxonomy" id="6087"/>
    <lineage>
        <taxon>Eukaryota</taxon>
        <taxon>Metazoa</taxon>
        <taxon>Cnidaria</taxon>
        <taxon>Hydrozoa</taxon>
        <taxon>Hydroidolina</taxon>
        <taxon>Anthoathecata</taxon>
        <taxon>Aplanulata</taxon>
        <taxon>Hydridae</taxon>
        <taxon>Hydra</taxon>
    </lineage>
</organism>
<protein>
    <submittedName>
        <fullName evidence="7">Probable E3 ubiquitin-protein ligase HERC3 isoform X2</fullName>
    </submittedName>
</protein>
<evidence type="ECO:0000256" key="3">
    <source>
        <dbReference type="PROSITE-ProRule" id="PRU00104"/>
    </source>
</evidence>
<dbReference type="PANTHER" id="PTHR45622:SF76">
    <property type="entry name" value="HECT AND RLD DOMAIN CONTAINING E3 UBIQUITIN LIGASE 4, ISOFORM C"/>
    <property type="match status" value="1"/>
</dbReference>
<name>A0ABM4BSP0_HYDVU</name>
<dbReference type="PROSITE" id="PS50237">
    <property type="entry name" value="HECT"/>
    <property type="match status" value="1"/>
</dbReference>
<dbReference type="InterPro" id="IPR035983">
    <property type="entry name" value="Hect_E3_ubiquitin_ligase"/>
</dbReference>
<dbReference type="InterPro" id="IPR000408">
    <property type="entry name" value="Reg_chr_condens"/>
</dbReference>
<dbReference type="Gene3D" id="3.30.2160.10">
    <property type="entry name" value="Hect, E3 ligase catalytic domain"/>
    <property type="match status" value="1"/>
</dbReference>
<dbReference type="Gene3D" id="3.90.1750.10">
    <property type="entry name" value="Hect, E3 ligase catalytic domains"/>
    <property type="match status" value="1"/>
</dbReference>
<feature type="repeat" description="RCC1" evidence="4">
    <location>
        <begin position="318"/>
        <end position="372"/>
    </location>
</feature>
<feature type="repeat" description="RCC1" evidence="4">
    <location>
        <begin position="213"/>
        <end position="264"/>
    </location>
</feature>